<dbReference type="InterPro" id="IPR002347">
    <property type="entry name" value="SDR_fam"/>
</dbReference>
<dbReference type="STRING" id="762845.BCR26_16860"/>
<dbReference type="SUPFAM" id="SSF51735">
    <property type="entry name" value="NAD(P)-binding Rossmann-fold domains"/>
    <property type="match status" value="1"/>
</dbReference>
<accession>A0A1E5KUA9</accession>
<comment type="function">
    <text evidence="10">Catalyzes the NADPH-dependent reduction of beta-ketoacyl-ACP substrates to beta-hydroxyacyl-ACP products, the first reductive step in the elongation cycle of fatty acid biosynthesis.</text>
</comment>
<feature type="binding site" evidence="9">
    <location>
        <begin position="12"/>
        <end position="15"/>
    </location>
    <ligand>
        <name>NADP(+)</name>
        <dbReference type="ChEBI" id="CHEBI:58349"/>
    </ligand>
</feature>
<evidence type="ECO:0000256" key="2">
    <source>
        <dbReference type="ARBA" id="ARBA00006484"/>
    </source>
</evidence>
<dbReference type="OrthoDB" id="9803333at2"/>
<keyword evidence="13" id="KW-1185">Reference proteome</keyword>
<dbReference type="Pfam" id="PF13561">
    <property type="entry name" value="adh_short_C2"/>
    <property type="match status" value="1"/>
</dbReference>
<evidence type="ECO:0000256" key="1">
    <source>
        <dbReference type="ARBA" id="ARBA00005194"/>
    </source>
</evidence>
<dbReference type="UniPathway" id="UPA00094"/>
<protein>
    <recommendedName>
        <fullName evidence="3 10">3-oxoacyl-[acyl-carrier-protein] reductase</fullName>
        <ecNumber evidence="3 10">1.1.1.100</ecNumber>
    </recommendedName>
</protein>
<dbReference type="NCBIfam" id="NF005559">
    <property type="entry name" value="PRK07231.1"/>
    <property type="match status" value="1"/>
</dbReference>
<dbReference type="NCBIfam" id="TIGR01830">
    <property type="entry name" value="3oxo_ACP_reduc"/>
    <property type="match status" value="1"/>
</dbReference>
<dbReference type="AlphaFoldDB" id="A0A1E5KUA9"/>
<evidence type="ECO:0000256" key="3">
    <source>
        <dbReference type="ARBA" id="ARBA00012948"/>
    </source>
</evidence>
<dbReference type="PRINTS" id="PR00081">
    <property type="entry name" value="GDHRDH"/>
</dbReference>
<comment type="catalytic activity">
    <reaction evidence="7 10">
        <text>a (3R)-hydroxyacyl-[ACP] + NADP(+) = a 3-oxoacyl-[ACP] + NADPH + H(+)</text>
        <dbReference type="Rhea" id="RHEA:17397"/>
        <dbReference type="Rhea" id="RHEA-COMP:9916"/>
        <dbReference type="Rhea" id="RHEA-COMP:9945"/>
        <dbReference type="ChEBI" id="CHEBI:15378"/>
        <dbReference type="ChEBI" id="CHEBI:57783"/>
        <dbReference type="ChEBI" id="CHEBI:58349"/>
        <dbReference type="ChEBI" id="CHEBI:78776"/>
        <dbReference type="ChEBI" id="CHEBI:78827"/>
        <dbReference type="EC" id="1.1.1.100"/>
    </reaction>
</comment>
<dbReference type="InterPro" id="IPR050259">
    <property type="entry name" value="SDR"/>
</dbReference>
<name>A0A1E5KUA9_9ENTE</name>
<keyword evidence="10" id="KW-0443">Lipid metabolism</keyword>
<dbReference type="NCBIfam" id="NF009466">
    <property type="entry name" value="PRK12826.1-2"/>
    <property type="match status" value="1"/>
</dbReference>
<feature type="binding site" evidence="9">
    <location>
        <begin position="153"/>
        <end position="157"/>
    </location>
    <ligand>
        <name>NADP(+)</name>
        <dbReference type="ChEBI" id="CHEBI:58349"/>
    </ligand>
</feature>
<proteinExistence type="inferred from homology"/>
<gene>
    <name evidence="12" type="ORF">BCR26_16860</name>
</gene>
<comment type="caution">
    <text evidence="12">The sequence shown here is derived from an EMBL/GenBank/DDBJ whole genome shotgun (WGS) entry which is preliminary data.</text>
</comment>
<organism evidence="12 13">
    <name type="scientific">Enterococcus rivorum</name>
    <dbReference type="NCBI Taxonomy" id="762845"/>
    <lineage>
        <taxon>Bacteria</taxon>
        <taxon>Bacillati</taxon>
        <taxon>Bacillota</taxon>
        <taxon>Bacilli</taxon>
        <taxon>Lactobacillales</taxon>
        <taxon>Enterococcaceae</taxon>
        <taxon>Enterococcus</taxon>
    </lineage>
</organism>
<dbReference type="InterPro" id="IPR057326">
    <property type="entry name" value="KR_dom"/>
</dbReference>
<dbReference type="InterPro" id="IPR020904">
    <property type="entry name" value="Sc_DH/Rdtase_CS"/>
</dbReference>
<dbReference type="Proteomes" id="UP000095256">
    <property type="component" value="Unassembled WGS sequence"/>
</dbReference>
<keyword evidence="10" id="KW-0444">Lipid biosynthesis</keyword>
<evidence type="ECO:0000259" key="11">
    <source>
        <dbReference type="SMART" id="SM00822"/>
    </source>
</evidence>
<evidence type="ECO:0000313" key="12">
    <source>
        <dbReference type="EMBL" id="OEH81348.1"/>
    </source>
</evidence>
<dbReference type="GO" id="GO:0006633">
    <property type="term" value="P:fatty acid biosynthetic process"/>
    <property type="evidence" value="ECO:0007669"/>
    <property type="project" value="UniProtKB-UniPathway"/>
</dbReference>
<reference evidence="12 13" key="1">
    <citation type="submission" date="2016-09" db="EMBL/GenBank/DDBJ databases">
        <authorList>
            <person name="Capua I."/>
            <person name="De Benedictis P."/>
            <person name="Joannis T."/>
            <person name="Lombin L.H."/>
            <person name="Cattoli G."/>
        </authorList>
    </citation>
    <scope>NUCLEOTIDE SEQUENCE [LARGE SCALE GENOMIC DNA]</scope>
    <source>
        <strain evidence="12 13">LMG 25899</strain>
    </source>
</reference>
<comment type="subunit">
    <text evidence="10">Homotetramer.</text>
</comment>
<evidence type="ECO:0000256" key="5">
    <source>
        <dbReference type="ARBA" id="ARBA00023002"/>
    </source>
</evidence>
<dbReference type="PANTHER" id="PTHR42879:SF2">
    <property type="entry name" value="3-OXOACYL-[ACYL-CARRIER-PROTEIN] REDUCTASE FABG"/>
    <property type="match status" value="1"/>
</dbReference>
<evidence type="ECO:0000256" key="4">
    <source>
        <dbReference type="ARBA" id="ARBA00022832"/>
    </source>
</evidence>
<evidence type="ECO:0000256" key="10">
    <source>
        <dbReference type="RuleBase" id="RU366074"/>
    </source>
</evidence>
<dbReference type="PANTHER" id="PTHR42879">
    <property type="entry name" value="3-OXOACYL-(ACYL-CARRIER-PROTEIN) REDUCTASE"/>
    <property type="match status" value="1"/>
</dbReference>
<dbReference type="CDD" id="cd05333">
    <property type="entry name" value="BKR_SDR_c"/>
    <property type="match status" value="1"/>
</dbReference>
<keyword evidence="9 10" id="KW-0521">NADP</keyword>
<feature type="binding site" evidence="9">
    <location>
        <position position="88"/>
    </location>
    <ligand>
        <name>NADP(+)</name>
        <dbReference type="ChEBI" id="CHEBI:58349"/>
    </ligand>
</feature>
<feature type="domain" description="Ketoreductase" evidence="11">
    <location>
        <begin position="6"/>
        <end position="189"/>
    </location>
</feature>
<evidence type="ECO:0000256" key="7">
    <source>
        <dbReference type="ARBA" id="ARBA00048508"/>
    </source>
</evidence>
<dbReference type="GO" id="GO:0051287">
    <property type="term" value="F:NAD binding"/>
    <property type="evidence" value="ECO:0007669"/>
    <property type="project" value="UniProtKB-UniRule"/>
</dbReference>
<sequence length="245" mass="25985">MDLKEKNVFVTGSTRGIGKAIALAFASEGANVVLNGRSEISQEKIAEIEAKGVKCIGVSGDIADYTSAGEMIQKAVDELGSVDILVNNAGVTNDKLLLRMSDEDFNKCIQINLNGTFNMTQHVVKKMMKQRSGSIINIASVSGLLGNVGQANYAASKAGVVGFSKSVAREVASRGITCNVIAPGFIETEMTDVLTDKIKEQTTQQIPLQRYGQVEDVANVATFLAVNPYITGQVINVDGGLVMHG</sequence>
<comment type="similarity">
    <text evidence="2 10">Belongs to the short-chain dehydrogenases/reductases (SDR) family.</text>
</comment>
<evidence type="ECO:0000313" key="13">
    <source>
        <dbReference type="Proteomes" id="UP000095256"/>
    </source>
</evidence>
<keyword evidence="6 10" id="KW-0275">Fatty acid biosynthesis</keyword>
<keyword evidence="4 10" id="KW-0276">Fatty acid metabolism</keyword>
<dbReference type="SMART" id="SM00822">
    <property type="entry name" value="PKS_KR"/>
    <property type="match status" value="1"/>
</dbReference>
<dbReference type="RefSeq" id="WP_069699676.1">
    <property type="nucleotide sequence ID" value="NZ_JAGGMA010000057.1"/>
</dbReference>
<dbReference type="InterPro" id="IPR036291">
    <property type="entry name" value="NAD(P)-bd_dom_sf"/>
</dbReference>
<dbReference type="EC" id="1.1.1.100" evidence="3 10"/>
<evidence type="ECO:0000256" key="9">
    <source>
        <dbReference type="PIRSR" id="PIRSR611284-2"/>
    </source>
</evidence>
<feature type="binding site" evidence="9">
    <location>
        <position position="186"/>
    </location>
    <ligand>
        <name>NADP(+)</name>
        <dbReference type="ChEBI" id="CHEBI:58349"/>
    </ligand>
</feature>
<evidence type="ECO:0000256" key="8">
    <source>
        <dbReference type="PIRSR" id="PIRSR611284-1"/>
    </source>
</evidence>
<dbReference type="PROSITE" id="PS00061">
    <property type="entry name" value="ADH_SHORT"/>
    <property type="match status" value="1"/>
</dbReference>
<dbReference type="FunFam" id="3.40.50.720:FF:000173">
    <property type="entry name" value="3-oxoacyl-[acyl-carrier protein] reductase"/>
    <property type="match status" value="1"/>
</dbReference>
<dbReference type="PRINTS" id="PR00080">
    <property type="entry name" value="SDRFAMILY"/>
</dbReference>
<comment type="pathway">
    <text evidence="1 10">Lipid metabolism; fatty acid biosynthesis.</text>
</comment>
<dbReference type="GO" id="GO:0004316">
    <property type="term" value="F:3-oxoacyl-[acyl-carrier-protein] reductase (NADPH) activity"/>
    <property type="evidence" value="ECO:0007669"/>
    <property type="project" value="UniProtKB-UniRule"/>
</dbReference>
<keyword evidence="5 10" id="KW-0560">Oxidoreductase</keyword>
<evidence type="ECO:0000256" key="6">
    <source>
        <dbReference type="ARBA" id="ARBA00023160"/>
    </source>
</evidence>
<dbReference type="InterPro" id="IPR011284">
    <property type="entry name" value="3oxo_ACP_reduc"/>
</dbReference>
<feature type="active site" description="Proton acceptor" evidence="8">
    <location>
        <position position="153"/>
    </location>
</feature>
<dbReference type="EMBL" id="MIEK01000050">
    <property type="protein sequence ID" value="OEH81348.1"/>
    <property type="molecule type" value="Genomic_DNA"/>
</dbReference>
<dbReference type="Gene3D" id="3.40.50.720">
    <property type="entry name" value="NAD(P)-binding Rossmann-like Domain"/>
    <property type="match status" value="1"/>
</dbReference>